<evidence type="ECO:0000259" key="1">
    <source>
        <dbReference type="PROSITE" id="PS50883"/>
    </source>
</evidence>
<dbReference type="SMART" id="SM00052">
    <property type="entry name" value="EAL"/>
    <property type="match status" value="1"/>
</dbReference>
<dbReference type="EMBL" id="PPSW01000022">
    <property type="protein sequence ID" value="TLX46466.1"/>
    <property type="molecule type" value="Genomic_DNA"/>
</dbReference>
<dbReference type="InterPro" id="IPR050706">
    <property type="entry name" value="Cyclic-di-GMP_PDE-like"/>
</dbReference>
<feature type="domain" description="EAL" evidence="1">
    <location>
        <begin position="275"/>
        <end position="533"/>
    </location>
</feature>
<dbReference type="Gene3D" id="3.30.70.270">
    <property type="match status" value="1"/>
</dbReference>
<dbReference type="Proteomes" id="UP000309186">
    <property type="component" value="Unassembled WGS sequence"/>
</dbReference>
<dbReference type="PROSITE" id="PS50883">
    <property type="entry name" value="EAL"/>
    <property type="match status" value="1"/>
</dbReference>
<dbReference type="InterPro" id="IPR035919">
    <property type="entry name" value="EAL_sf"/>
</dbReference>
<gene>
    <name evidence="2" type="ORF">C1E24_13965</name>
</gene>
<dbReference type="CDD" id="cd01948">
    <property type="entry name" value="EAL"/>
    <property type="match status" value="1"/>
</dbReference>
<reference evidence="2 3" key="1">
    <citation type="submission" date="2018-01" db="EMBL/GenBank/DDBJ databases">
        <title>Co-occurrence of chitin degradation, pigmentation and bioactivity in marine Pseudoalteromonas.</title>
        <authorList>
            <person name="Paulsen S."/>
            <person name="Gram L."/>
            <person name="Machado H."/>
        </authorList>
    </citation>
    <scope>NUCLEOTIDE SEQUENCE [LARGE SCALE GENOMIC DNA]</scope>
    <source>
        <strain evidence="2 3">S3663</strain>
    </source>
</reference>
<protein>
    <submittedName>
        <fullName evidence="2">Sensor domain-containing phosphodiesterase</fullName>
    </submittedName>
</protein>
<dbReference type="PANTHER" id="PTHR33121">
    <property type="entry name" value="CYCLIC DI-GMP PHOSPHODIESTERASE PDEF"/>
    <property type="match status" value="1"/>
</dbReference>
<accession>A0A5R9Q1P1</accession>
<proteinExistence type="predicted"/>
<dbReference type="GO" id="GO:0071111">
    <property type="term" value="F:cyclic-guanylate-specific phosphodiesterase activity"/>
    <property type="evidence" value="ECO:0007669"/>
    <property type="project" value="InterPro"/>
</dbReference>
<name>A0A5R9Q1P1_9GAMM</name>
<organism evidence="2 3">
    <name type="scientific">Pseudoalteromonas phenolica</name>
    <dbReference type="NCBI Taxonomy" id="161398"/>
    <lineage>
        <taxon>Bacteria</taxon>
        <taxon>Pseudomonadati</taxon>
        <taxon>Pseudomonadota</taxon>
        <taxon>Gammaproteobacteria</taxon>
        <taxon>Alteromonadales</taxon>
        <taxon>Pseudoalteromonadaceae</taxon>
        <taxon>Pseudoalteromonas</taxon>
    </lineage>
</organism>
<dbReference type="Gene3D" id="3.20.20.450">
    <property type="entry name" value="EAL domain"/>
    <property type="match status" value="1"/>
</dbReference>
<dbReference type="InterPro" id="IPR043128">
    <property type="entry name" value="Rev_trsase/Diguanyl_cyclase"/>
</dbReference>
<dbReference type="PANTHER" id="PTHR33121:SF71">
    <property type="entry name" value="OXYGEN SENSOR PROTEIN DOSP"/>
    <property type="match status" value="1"/>
</dbReference>
<dbReference type="SUPFAM" id="SSF141868">
    <property type="entry name" value="EAL domain-like"/>
    <property type="match status" value="1"/>
</dbReference>
<evidence type="ECO:0000313" key="2">
    <source>
        <dbReference type="EMBL" id="TLX46466.1"/>
    </source>
</evidence>
<dbReference type="OrthoDB" id="9814202at2"/>
<dbReference type="InterPro" id="IPR001633">
    <property type="entry name" value="EAL_dom"/>
</dbReference>
<comment type="caution">
    <text evidence="2">The sequence shown here is derived from an EMBL/GenBank/DDBJ whole genome shotgun (WGS) entry which is preliminary data.</text>
</comment>
<evidence type="ECO:0000313" key="3">
    <source>
        <dbReference type="Proteomes" id="UP000309186"/>
    </source>
</evidence>
<dbReference type="Pfam" id="PF00563">
    <property type="entry name" value="EAL"/>
    <property type="match status" value="1"/>
</dbReference>
<dbReference type="RefSeq" id="WP_138482421.1">
    <property type="nucleotide sequence ID" value="NZ_PPSW01000022.1"/>
</dbReference>
<sequence>MLEDNITELFSICYFSIDNKGNVLSVSPEAWQRFGLNVSDNILKVKHLSLINESYETLNPEHVFLSECTDKTEIGLSINNSTVDWLQLDFVRTSDAKFVLFSKAEELVAIRRLNKQLAIQDPHTGLLYREAFVTKIKELDTVGLVCCVRICNYQRISELWNIGVANLVFMEVLSRFQIEYESAIFSKYSTDCFSVYIPSTKNLNIEKLYNTLNAPFTFNGSSFYSNIALGYYKEKNNDDHELSLNKAEMATFDVLSEKLRLVEFQDTLAKQIEHQNKIETELQVTLNKNLADSFFVAFQAIHDTRSECLIGAECLMRWKVDGKLVPPDEFIPIVESSGEINKLTLFSIEQIRKLLDLLDEEEIDANFYTFAINISVTEILDVNFEKKLLEKLTEQRLNPKKIKLELTESALIDNFSYVNNVLVSLQKKGFTIAIDDFGTGFSSLSYLCKLNFDELKIDRAFVTNVIKDTKLQSIFNSIVSLAKNLDKPIVAEGVEEMEQMIYAKAKGVNYIQGYYYSKPLAITEFVEYVLEDKSSYLHFDS</sequence>
<dbReference type="AlphaFoldDB" id="A0A5R9Q1P1"/>